<name>A0A516NK70_9NOCA</name>
<dbReference type="InterPro" id="IPR052529">
    <property type="entry name" value="Bact_Transport_Assoc"/>
</dbReference>
<feature type="transmembrane region" description="Helical" evidence="1">
    <location>
        <begin position="58"/>
        <end position="77"/>
    </location>
</feature>
<keyword evidence="1" id="KW-1133">Transmembrane helix</keyword>
<feature type="transmembrane region" description="Helical" evidence="1">
    <location>
        <begin position="344"/>
        <end position="365"/>
    </location>
</feature>
<dbReference type="AlphaFoldDB" id="A0A516NK70"/>
<feature type="transmembrane region" description="Helical" evidence="1">
    <location>
        <begin position="143"/>
        <end position="161"/>
    </location>
</feature>
<accession>A0A516NK70</accession>
<feature type="transmembrane region" description="Helical" evidence="1">
    <location>
        <begin position="97"/>
        <end position="114"/>
    </location>
</feature>
<evidence type="ECO:0000313" key="4">
    <source>
        <dbReference type="Proteomes" id="UP000317039"/>
    </source>
</evidence>
<dbReference type="EMBL" id="CP041695">
    <property type="protein sequence ID" value="QDP79295.1"/>
    <property type="molecule type" value="Genomic_DNA"/>
</dbReference>
<feature type="transmembrane region" description="Helical" evidence="1">
    <location>
        <begin position="120"/>
        <end position="136"/>
    </location>
</feature>
<reference evidence="3 4" key="1">
    <citation type="submission" date="2019-07" db="EMBL/GenBank/DDBJ databases">
        <title>Complete Genome Sequence and Methylome Analysis of Nocardia otitidis-caviarum NEB252.</title>
        <authorList>
            <person name="Fomenkov A."/>
            <person name="Anton B.P."/>
            <person name="Vincze T."/>
            <person name="Roberts R.J."/>
        </authorList>
    </citation>
    <scope>NUCLEOTIDE SEQUENCE [LARGE SCALE GENOMIC DNA]</scope>
    <source>
        <strain evidence="3 4">NEB252</strain>
    </source>
</reference>
<dbReference type="PANTHER" id="PTHR30590:SF2">
    <property type="entry name" value="INNER MEMBRANE PROTEIN"/>
    <property type="match status" value="1"/>
</dbReference>
<feature type="transmembrane region" description="Helical" evidence="1">
    <location>
        <begin position="240"/>
        <end position="263"/>
    </location>
</feature>
<dbReference type="PANTHER" id="PTHR30590">
    <property type="entry name" value="INNER MEMBRANE PROTEIN"/>
    <property type="match status" value="1"/>
</dbReference>
<dbReference type="Pfam" id="PF04235">
    <property type="entry name" value="DUF418"/>
    <property type="match status" value="1"/>
</dbReference>
<dbReference type="KEGG" id="nod:FOH10_11775"/>
<feature type="transmembrane region" description="Helical" evidence="1">
    <location>
        <begin position="210"/>
        <end position="228"/>
    </location>
</feature>
<protein>
    <submittedName>
        <fullName evidence="3">DUF418 domain-containing protein</fullName>
    </submittedName>
</protein>
<proteinExistence type="predicted"/>
<organism evidence="3 4">
    <name type="scientific">Nocardia otitidiscaviarum</name>
    <dbReference type="NCBI Taxonomy" id="1823"/>
    <lineage>
        <taxon>Bacteria</taxon>
        <taxon>Bacillati</taxon>
        <taxon>Actinomycetota</taxon>
        <taxon>Actinomycetes</taxon>
        <taxon>Mycobacteriales</taxon>
        <taxon>Nocardiaceae</taxon>
        <taxon>Nocardia</taxon>
    </lineage>
</organism>
<gene>
    <name evidence="3" type="ORF">FOH10_11775</name>
</gene>
<feature type="transmembrane region" description="Helical" evidence="1">
    <location>
        <begin position="275"/>
        <end position="294"/>
    </location>
</feature>
<evidence type="ECO:0000313" key="3">
    <source>
        <dbReference type="EMBL" id="QDP79295.1"/>
    </source>
</evidence>
<feature type="domain" description="DUF418" evidence="2">
    <location>
        <begin position="227"/>
        <end position="381"/>
    </location>
</feature>
<feature type="transmembrane region" description="Helical" evidence="1">
    <location>
        <begin position="22"/>
        <end position="46"/>
    </location>
</feature>
<evidence type="ECO:0000259" key="2">
    <source>
        <dbReference type="Pfam" id="PF04235"/>
    </source>
</evidence>
<keyword evidence="1" id="KW-0472">Membrane</keyword>
<dbReference type="InterPro" id="IPR007349">
    <property type="entry name" value="DUF418"/>
</dbReference>
<dbReference type="Proteomes" id="UP000317039">
    <property type="component" value="Chromosome"/>
</dbReference>
<sequence length="387" mass="42337">MTIVGKAVPIASYPRRLPALDVLRGIAILGTFASNIWLFTAAAIVAGGRGCSGWWTSFWQWLPNGKFLGLLTIMFGIGLEIQRQTAVRAGKPWPGKYPIRAALLFADGALNYIFVVTFDVLRIYAVIGLVIAYLLLARERVRWWLTVGFLAVHCALLPIVASMRAADVRIPREGEMTGLRPGGPVGAGYWETVAVSFENFGPGFGLHSEFPLVLFLGLGLFLLGANLYRMGIFGPERRALRYAIMLFGFGIALPIDFLIGITSMVPPQLAVFGRYGSAAGVALALLALVAEYFVRRERPGPVGRPLSCVGRMALSCYLLQNILGVIASRTVLTRPEVAVLDPLLLTGAAFLGVSAVLIAFACLWLRFFPRGPFELLWTWSYRKLARE</sequence>
<feature type="transmembrane region" description="Helical" evidence="1">
    <location>
        <begin position="314"/>
        <end position="332"/>
    </location>
</feature>
<evidence type="ECO:0000256" key="1">
    <source>
        <dbReference type="SAM" id="Phobius"/>
    </source>
</evidence>
<keyword evidence="1" id="KW-0812">Transmembrane</keyword>